<dbReference type="InterPro" id="IPR043906">
    <property type="entry name" value="Gfo/Idh/MocA_OxRdtase_bact_C"/>
</dbReference>
<dbReference type="PROSITE" id="PS51318">
    <property type="entry name" value="TAT"/>
    <property type="match status" value="1"/>
</dbReference>
<keyword evidence="4" id="KW-1185">Reference proteome</keyword>
<dbReference type="EMBL" id="FOQD01000001">
    <property type="protein sequence ID" value="SFH56788.1"/>
    <property type="molecule type" value="Genomic_DNA"/>
</dbReference>
<organism evidence="3 4">
    <name type="scientific">Planctomicrobium piriforme</name>
    <dbReference type="NCBI Taxonomy" id="1576369"/>
    <lineage>
        <taxon>Bacteria</taxon>
        <taxon>Pseudomonadati</taxon>
        <taxon>Planctomycetota</taxon>
        <taxon>Planctomycetia</taxon>
        <taxon>Planctomycetales</taxon>
        <taxon>Planctomycetaceae</taxon>
        <taxon>Planctomicrobium</taxon>
    </lineage>
</organism>
<gene>
    <name evidence="3" type="ORF">SAMN05421753_101208</name>
</gene>
<dbReference type="InterPro" id="IPR006311">
    <property type="entry name" value="TAT_signal"/>
</dbReference>
<dbReference type="Gene3D" id="3.40.50.720">
    <property type="entry name" value="NAD(P)-binding Rossmann-like Domain"/>
    <property type="match status" value="1"/>
</dbReference>
<dbReference type="STRING" id="1576369.SAMN05421753_101208"/>
<evidence type="ECO:0000259" key="2">
    <source>
        <dbReference type="Pfam" id="PF19051"/>
    </source>
</evidence>
<dbReference type="SUPFAM" id="SSF55347">
    <property type="entry name" value="Glyceraldehyde-3-phosphate dehydrogenase-like, C-terminal domain"/>
    <property type="match status" value="1"/>
</dbReference>
<evidence type="ECO:0000313" key="4">
    <source>
        <dbReference type="Proteomes" id="UP000199518"/>
    </source>
</evidence>
<feature type="domain" description="Gfo/Idh/MocA-like oxidoreductase bacterial type C-terminal" evidence="2">
    <location>
        <begin position="202"/>
        <end position="417"/>
    </location>
</feature>
<dbReference type="PANTHER" id="PTHR43818:SF5">
    <property type="entry name" value="OXIDOREDUCTASE FAMILY PROTEIN"/>
    <property type="match status" value="1"/>
</dbReference>
<dbReference type="GO" id="GO:0000166">
    <property type="term" value="F:nucleotide binding"/>
    <property type="evidence" value="ECO:0007669"/>
    <property type="project" value="InterPro"/>
</dbReference>
<dbReference type="Gene3D" id="3.30.360.10">
    <property type="entry name" value="Dihydrodipicolinate Reductase, domain 2"/>
    <property type="match status" value="1"/>
</dbReference>
<accession>A0A1I3B383</accession>
<dbReference type="OrthoDB" id="9788246at2"/>
<reference evidence="4" key="1">
    <citation type="submission" date="2016-10" db="EMBL/GenBank/DDBJ databases">
        <authorList>
            <person name="Varghese N."/>
            <person name="Submissions S."/>
        </authorList>
    </citation>
    <scope>NUCLEOTIDE SEQUENCE [LARGE SCALE GENOMIC DNA]</scope>
    <source>
        <strain evidence="4">DSM 26348</strain>
    </source>
</reference>
<dbReference type="RefSeq" id="WP_092047110.1">
    <property type="nucleotide sequence ID" value="NZ_FOQD01000001.1"/>
</dbReference>
<feature type="domain" description="Gfo/Idh/MocA-like oxidoreductase N-terminal" evidence="1">
    <location>
        <begin position="36"/>
        <end position="155"/>
    </location>
</feature>
<proteinExistence type="predicted"/>
<dbReference type="SUPFAM" id="SSF51735">
    <property type="entry name" value="NAD(P)-binding Rossmann-fold domains"/>
    <property type="match status" value="1"/>
</dbReference>
<dbReference type="PANTHER" id="PTHR43818">
    <property type="entry name" value="BCDNA.GH03377"/>
    <property type="match status" value="1"/>
</dbReference>
<evidence type="ECO:0000313" key="3">
    <source>
        <dbReference type="EMBL" id="SFH56788.1"/>
    </source>
</evidence>
<dbReference type="Pfam" id="PF01408">
    <property type="entry name" value="GFO_IDH_MocA"/>
    <property type="match status" value="1"/>
</dbReference>
<dbReference type="InterPro" id="IPR050463">
    <property type="entry name" value="Gfo/Idh/MocA_oxidrdct_glycsds"/>
</dbReference>
<evidence type="ECO:0000259" key="1">
    <source>
        <dbReference type="Pfam" id="PF01408"/>
    </source>
</evidence>
<protein>
    <submittedName>
        <fullName evidence="3">Predicted dehydrogenase</fullName>
    </submittedName>
</protein>
<dbReference type="InterPro" id="IPR036291">
    <property type="entry name" value="NAD(P)-bd_dom_sf"/>
</dbReference>
<dbReference type="Proteomes" id="UP000199518">
    <property type="component" value="Unassembled WGS sequence"/>
</dbReference>
<dbReference type="Pfam" id="PF19051">
    <property type="entry name" value="GFO_IDH_MocA_C2"/>
    <property type="match status" value="1"/>
</dbReference>
<dbReference type="AlphaFoldDB" id="A0A1I3B383"/>
<name>A0A1I3B383_9PLAN</name>
<dbReference type="InterPro" id="IPR000683">
    <property type="entry name" value="Gfo/Idh/MocA-like_OxRdtase_N"/>
</dbReference>
<sequence length="425" mass="46603">MTSPSRRTFLKTAAAAFAAPYIVPARCFGANDRVTLGVIGTRNQGAPNLKKFLALGCNVAGVCDVDADVRAAGLKLCAEKGQTPEQYGDYRKLLDRKDVDAVIITTPDHWHALMTIHACQAGKDVYCEKPLSLAIAEGRRMVNAARDNKRVVQTGSQQRSDEEFWKACTLVRNGAIGKLQKVLVGLPKSNHPGELGPDGTPPAILDYDMWLGPAPLRPYNEKRVHYNFRFWWDYSGGQLTNFGAHHLDIAQWGMGTDDTGPVAVDGTATFAPPNVSEVTETCRLTYTYASGVQVILGQLQKDIPVGATFIGDKGTIFVTRGKLTSDHPEILEQDLAALPIQLYRSKNHHQDFLDCIKSREQPVADVEIGHRSATVCHLGNMVARLGHGVKWDPQAEQIVGDSTAAAMVDRAYRAPWTHDMAFQRT</sequence>